<accession>X1GQ10</accession>
<comment type="caution">
    <text evidence="1">The sequence shown here is derived from an EMBL/GenBank/DDBJ whole genome shotgun (WGS) entry which is preliminary data.</text>
</comment>
<dbReference type="PROSITE" id="PS51257">
    <property type="entry name" value="PROKAR_LIPOPROTEIN"/>
    <property type="match status" value="1"/>
</dbReference>
<name>X1GQ10_9ZZZZ</name>
<proteinExistence type="predicted"/>
<organism evidence="1">
    <name type="scientific">marine sediment metagenome</name>
    <dbReference type="NCBI Taxonomy" id="412755"/>
    <lineage>
        <taxon>unclassified sequences</taxon>
        <taxon>metagenomes</taxon>
        <taxon>ecological metagenomes</taxon>
    </lineage>
</organism>
<reference evidence="1" key="1">
    <citation type="journal article" date="2014" name="Front. Microbiol.">
        <title>High frequency of phylogenetically diverse reductive dehalogenase-homologous genes in deep subseafloor sedimentary metagenomes.</title>
        <authorList>
            <person name="Kawai M."/>
            <person name="Futagami T."/>
            <person name="Toyoda A."/>
            <person name="Takaki Y."/>
            <person name="Nishi S."/>
            <person name="Hori S."/>
            <person name="Arai W."/>
            <person name="Tsubouchi T."/>
            <person name="Morono Y."/>
            <person name="Uchiyama I."/>
            <person name="Ito T."/>
            <person name="Fujiyama A."/>
            <person name="Inagaki F."/>
            <person name="Takami H."/>
        </authorList>
    </citation>
    <scope>NUCLEOTIDE SEQUENCE</scope>
    <source>
        <strain evidence="1">Expedition CK06-06</strain>
    </source>
</reference>
<protein>
    <submittedName>
        <fullName evidence="1">Uncharacterized protein</fullName>
    </submittedName>
</protein>
<evidence type="ECO:0000313" key="1">
    <source>
        <dbReference type="EMBL" id="GAH59946.1"/>
    </source>
</evidence>
<dbReference type="EMBL" id="BARU01020063">
    <property type="protein sequence ID" value="GAH59946.1"/>
    <property type="molecule type" value="Genomic_DNA"/>
</dbReference>
<sequence length="60" mass="6521">MSSKWKSRKFWMAIGTIVVTIAVGCGYKLDPKLIVILTSSESALWIVIEGILDAIKKPGG</sequence>
<dbReference type="AlphaFoldDB" id="X1GQ10"/>
<gene>
    <name evidence="1" type="ORF">S03H2_32986</name>
</gene>